<gene>
    <name evidence="2" type="ORF">H9786_00210</name>
</gene>
<proteinExistence type="predicted"/>
<dbReference type="Proteomes" id="UP000823823">
    <property type="component" value="Unassembled WGS sequence"/>
</dbReference>
<evidence type="ECO:0008006" key="4">
    <source>
        <dbReference type="Google" id="ProtNLM"/>
    </source>
</evidence>
<evidence type="ECO:0000256" key="1">
    <source>
        <dbReference type="SAM" id="MobiDB-lite"/>
    </source>
</evidence>
<accession>A0A9D2RNI4</accession>
<name>A0A9D2RNI4_9MICO</name>
<dbReference type="AlphaFoldDB" id="A0A9D2RNI4"/>
<feature type="compositionally biased region" description="Basic and acidic residues" evidence="1">
    <location>
        <begin position="73"/>
        <end position="89"/>
    </location>
</feature>
<feature type="region of interest" description="Disordered" evidence="1">
    <location>
        <begin position="39"/>
        <end position="92"/>
    </location>
</feature>
<reference evidence="2" key="1">
    <citation type="journal article" date="2021" name="PeerJ">
        <title>Extensive microbial diversity within the chicken gut microbiome revealed by metagenomics and culture.</title>
        <authorList>
            <person name="Gilroy R."/>
            <person name="Ravi A."/>
            <person name="Getino M."/>
            <person name="Pursley I."/>
            <person name="Horton D.L."/>
            <person name="Alikhan N.F."/>
            <person name="Baker D."/>
            <person name="Gharbi K."/>
            <person name="Hall N."/>
            <person name="Watson M."/>
            <person name="Adriaenssens E.M."/>
            <person name="Foster-Nyarko E."/>
            <person name="Jarju S."/>
            <person name="Secka A."/>
            <person name="Antonio M."/>
            <person name="Oren A."/>
            <person name="Chaudhuri R.R."/>
            <person name="La Ragione R."/>
            <person name="Hildebrand F."/>
            <person name="Pallen M.J."/>
        </authorList>
    </citation>
    <scope>NUCLEOTIDE SEQUENCE</scope>
    <source>
        <strain evidence="2">ChiHjej13B12-24818</strain>
    </source>
</reference>
<feature type="region of interest" description="Disordered" evidence="1">
    <location>
        <begin position="1"/>
        <end position="25"/>
    </location>
</feature>
<reference evidence="2" key="2">
    <citation type="submission" date="2021-04" db="EMBL/GenBank/DDBJ databases">
        <authorList>
            <person name="Gilroy R."/>
        </authorList>
    </citation>
    <scope>NUCLEOTIDE SEQUENCE</scope>
    <source>
        <strain evidence="2">ChiHjej13B12-24818</strain>
    </source>
</reference>
<comment type="caution">
    <text evidence="2">The sequence shown here is derived from an EMBL/GenBank/DDBJ whole genome shotgun (WGS) entry which is preliminary data.</text>
</comment>
<organism evidence="2 3">
    <name type="scientific">Candidatus Brachybacterium merdavium</name>
    <dbReference type="NCBI Taxonomy" id="2838513"/>
    <lineage>
        <taxon>Bacteria</taxon>
        <taxon>Bacillati</taxon>
        <taxon>Actinomycetota</taxon>
        <taxon>Actinomycetes</taxon>
        <taxon>Micrococcales</taxon>
        <taxon>Dermabacteraceae</taxon>
        <taxon>Brachybacterium</taxon>
    </lineage>
</organism>
<dbReference type="PROSITE" id="PS00139">
    <property type="entry name" value="THIOL_PROTEASE_CYS"/>
    <property type="match status" value="1"/>
</dbReference>
<protein>
    <recommendedName>
        <fullName evidence="4">Calpain catalytic domain-containing protein</fullName>
    </recommendedName>
</protein>
<sequence length="149" mass="15972">MGTNRSDVPGSDPRREDLPGAVPPVRTWRRLLRALTRPGWARAVRGGPGPSSSPAGTARHLLDPDPGPRASGLRHDHSPLRPRGPEHRPRQGRLGDCWVIAAMLAIHEVDHGRLPALLEGASDGIITVRLPGTDGLARKSLTVDQAAWA</sequence>
<dbReference type="InterPro" id="IPR000169">
    <property type="entry name" value="Pept_cys_AS"/>
</dbReference>
<evidence type="ECO:0000313" key="2">
    <source>
        <dbReference type="EMBL" id="HJB08947.1"/>
    </source>
</evidence>
<evidence type="ECO:0000313" key="3">
    <source>
        <dbReference type="Proteomes" id="UP000823823"/>
    </source>
</evidence>
<dbReference type="EMBL" id="DWZH01000003">
    <property type="protein sequence ID" value="HJB08947.1"/>
    <property type="molecule type" value="Genomic_DNA"/>
</dbReference>